<feature type="region of interest" description="Disordered" evidence="2">
    <location>
        <begin position="1"/>
        <end position="94"/>
    </location>
</feature>
<keyword evidence="1" id="KW-0175">Coiled coil</keyword>
<keyword evidence="4" id="KW-1185">Reference proteome</keyword>
<accession>A0A8K1CQ65</accession>
<feature type="compositionally biased region" description="Basic and acidic residues" evidence="2">
    <location>
        <begin position="43"/>
        <end position="56"/>
    </location>
</feature>
<organism evidence="3 4">
    <name type="scientific">Pythium oligandrum</name>
    <name type="common">Mycoparasitic fungus</name>
    <dbReference type="NCBI Taxonomy" id="41045"/>
    <lineage>
        <taxon>Eukaryota</taxon>
        <taxon>Sar</taxon>
        <taxon>Stramenopiles</taxon>
        <taxon>Oomycota</taxon>
        <taxon>Peronosporomycetes</taxon>
        <taxon>Pythiales</taxon>
        <taxon>Pythiaceae</taxon>
        <taxon>Pythium</taxon>
    </lineage>
</organism>
<feature type="compositionally biased region" description="Low complexity" evidence="2">
    <location>
        <begin position="1"/>
        <end position="11"/>
    </location>
</feature>
<feature type="coiled-coil region" evidence="1">
    <location>
        <begin position="135"/>
        <end position="162"/>
    </location>
</feature>
<feature type="compositionally biased region" description="Basic and acidic residues" evidence="2">
    <location>
        <begin position="12"/>
        <end position="27"/>
    </location>
</feature>
<evidence type="ECO:0000256" key="1">
    <source>
        <dbReference type="SAM" id="Coils"/>
    </source>
</evidence>
<evidence type="ECO:0000256" key="2">
    <source>
        <dbReference type="SAM" id="MobiDB-lite"/>
    </source>
</evidence>
<name>A0A8K1CQ65_PYTOL</name>
<dbReference type="Proteomes" id="UP000794436">
    <property type="component" value="Unassembled WGS sequence"/>
</dbReference>
<sequence>MSASPSSSEASQHPDCDDIGVGEEKSALDQPLWHPSTAIRSLFNREDERDPTLLHDEDCEDDCDTHTVALERPQRSEEDAVGMMEPPDQAGPMIYEPSDAELALTRSRVLEREAELRRQQGRKRRRMENTRAELVRCQKREIQQLESEYKRLQYEQEAVEQNDDVDVQEANNELDERMQETFRGLVQDVTRAWREEHSLVSALSSYLESDRK</sequence>
<evidence type="ECO:0000313" key="4">
    <source>
        <dbReference type="Proteomes" id="UP000794436"/>
    </source>
</evidence>
<evidence type="ECO:0000313" key="3">
    <source>
        <dbReference type="EMBL" id="TMW67495.1"/>
    </source>
</evidence>
<gene>
    <name evidence="3" type="ORF">Poli38472_011115</name>
</gene>
<protein>
    <submittedName>
        <fullName evidence="3">Uncharacterized protein</fullName>
    </submittedName>
</protein>
<comment type="caution">
    <text evidence="3">The sequence shown here is derived from an EMBL/GenBank/DDBJ whole genome shotgun (WGS) entry which is preliminary data.</text>
</comment>
<dbReference type="EMBL" id="SPLM01000004">
    <property type="protein sequence ID" value="TMW67495.1"/>
    <property type="molecule type" value="Genomic_DNA"/>
</dbReference>
<dbReference type="AlphaFoldDB" id="A0A8K1CQ65"/>
<reference evidence="3" key="1">
    <citation type="submission" date="2019-03" db="EMBL/GenBank/DDBJ databases">
        <title>Long read genome sequence of the mycoparasitic Pythium oligandrum ATCC 38472 isolated from sugarbeet rhizosphere.</title>
        <authorList>
            <person name="Gaulin E."/>
        </authorList>
    </citation>
    <scope>NUCLEOTIDE SEQUENCE</scope>
    <source>
        <strain evidence="3">ATCC 38472_TT</strain>
    </source>
</reference>
<proteinExistence type="predicted"/>